<dbReference type="InterPro" id="IPR013656">
    <property type="entry name" value="PAS_4"/>
</dbReference>
<dbReference type="Pfam" id="PF08448">
    <property type="entry name" value="PAS_4"/>
    <property type="match status" value="1"/>
</dbReference>
<keyword evidence="2" id="KW-0472">Membrane</keyword>
<dbReference type="Pfam" id="PF00563">
    <property type="entry name" value="EAL"/>
    <property type="match status" value="1"/>
</dbReference>
<feature type="region of interest" description="Disordered" evidence="1">
    <location>
        <begin position="213"/>
        <end position="241"/>
    </location>
</feature>
<dbReference type="PROSITE" id="PS50883">
    <property type="entry name" value="EAL"/>
    <property type="match status" value="1"/>
</dbReference>
<evidence type="ECO:0000313" key="5">
    <source>
        <dbReference type="Proteomes" id="UP000199533"/>
    </source>
</evidence>
<sequence length="498" mass="56933">MLNTIKPYFSFSVALLVATILVIVDFYFTDIAIFWIAVLWIVLFSTILVMLGQLIHAEKEIQNYATQLTSNKERLTNEIKHRLWAEKTTAETKAKSQIIDENIPVLLAYFNTEQRCRYHNRIFRRWFGLKPDQIDGSLLQEFANKEFSSSIQNHIEDILAGKTIHEERVMKSAKGFPYIFTEQYVPHQDNKGKIIGFYTLHTPCAQDNKRFTSRNDQKAKPALEIDSMSTTKKSTKDHSQTGITADRIAQAIKGGEFNLYCQRILALDPNSLLPDHYEILIRMAEEENNLMPPGSFLPLVDQFGMMPELDRWVVSHIIKCLTTFLNGSRSVFCLNVAKDTLCDKTFISFVQDRLQKSKIPAHLLCFEIEELDAESHLIETIFFSNKIRELGCLVTLCSFGQNTASLNLLKKLRIDYLKIDGGIICNMLNNDEDHMRVEGINQIARKLNIKTIAELVENDETAVKLREIGINFAQGFGIARPCPLDNLDTLSKKAENPE</sequence>
<keyword evidence="2" id="KW-1133">Transmembrane helix</keyword>
<protein>
    <submittedName>
        <fullName evidence="4">PAS domain S-box-containing protein</fullName>
    </submittedName>
</protein>
<feature type="transmembrane region" description="Helical" evidence="2">
    <location>
        <begin position="34"/>
        <end position="55"/>
    </location>
</feature>
<dbReference type="STRING" id="52441.SAMN05216302_101673"/>
<dbReference type="Gene3D" id="3.20.20.450">
    <property type="entry name" value="EAL domain"/>
    <property type="match status" value="1"/>
</dbReference>
<feature type="compositionally biased region" description="Basic and acidic residues" evidence="1">
    <location>
        <begin position="213"/>
        <end position="223"/>
    </location>
</feature>
<dbReference type="Gene3D" id="3.30.450.20">
    <property type="entry name" value="PAS domain"/>
    <property type="match status" value="1"/>
</dbReference>
<dbReference type="PANTHER" id="PTHR33121">
    <property type="entry name" value="CYCLIC DI-GMP PHOSPHODIESTERASE PDEF"/>
    <property type="match status" value="1"/>
</dbReference>
<dbReference type="EMBL" id="FOSP01000016">
    <property type="protein sequence ID" value="SFK82339.1"/>
    <property type="molecule type" value="Genomic_DNA"/>
</dbReference>
<dbReference type="InterPro" id="IPR050706">
    <property type="entry name" value="Cyclic-di-GMP_PDE-like"/>
</dbReference>
<dbReference type="SUPFAM" id="SSF141868">
    <property type="entry name" value="EAL domain-like"/>
    <property type="match status" value="1"/>
</dbReference>
<keyword evidence="2" id="KW-0812">Transmembrane</keyword>
<accession>A0A1I4CPY9</accession>
<dbReference type="OrthoDB" id="9762141at2"/>
<dbReference type="InterPro" id="IPR035965">
    <property type="entry name" value="PAS-like_dom_sf"/>
</dbReference>
<evidence type="ECO:0000256" key="1">
    <source>
        <dbReference type="SAM" id="MobiDB-lite"/>
    </source>
</evidence>
<dbReference type="CDD" id="cd01948">
    <property type="entry name" value="EAL"/>
    <property type="match status" value="1"/>
</dbReference>
<gene>
    <name evidence="4" type="ORF">SAMN05216302_101673</name>
</gene>
<keyword evidence="5" id="KW-1185">Reference proteome</keyword>
<feature type="transmembrane region" description="Helical" evidence="2">
    <location>
        <begin position="7"/>
        <end position="28"/>
    </location>
</feature>
<evidence type="ECO:0000256" key="2">
    <source>
        <dbReference type="SAM" id="Phobius"/>
    </source>
</evidence>
<dbReference type="SUPFAM" id="SSF55785">
    <property type="entry name" value="PYP-like sensor domain (PAS domain)"/>
    <property type="match status" value="1"/>
</dbReference>
<dbReference type="GO" id="GO:0071111">
    <property type="term" value="F:cyclic-guanylate-specific phosphodiesterase activity"/>
    <property type="evidence" value="ECO:0007669"/>
    <property type="project" value="InterPro"/>
</dbReference>
<evidence type="ECO:0000313" key="4">
    <source>
        <dbReference type="EMBL" id="SFK82339.1"/>
    </source>
</evidence>
<reference evidence="5" key="1">
    <citation type="submission" date="2016-10" db="EMBL/GenBank/DDBJ databases">
        <authorList>
            <person name="Varghese N."/>
            <person name="Submissions S."/>
        </authorList>
    </citation>
    <scope>NUCLEOTIDE SEQUENCE [LARGE SCALE GENOMIC DNA]</scope>
    <source>
        <strain evidence="5">Nm69</strain>
    </source>
</reference>
<dbReference type="Proteomes" id="UP000199533">
    <property type="component" value="Unassembled WGS sequence"/>
</dbReference>
<dbReference type="AlphaFoldDB" id="A0A1I4CPY9"/>
<name>A0A1I4CPY9_9PROT</name>
<proteinExistence type="predicted"/>
<dbReference type="InterPro" id="IPR035919">
    <property type="entry name" value="EAL_sf"/>
</dbReference>
<dbReference type="SMART" id="SM00052">
    <property type="entry name" value="EAL"/>
    <property type="match status" value="1"/>
</dbReference>
<dbReference type="InterPro" id="IPR001633">
    <property type="entry name" value="EAL_dom"/>
</dbReference>
<dbReference type="PANTHER" id="PTHR33121:SF23">
    <property type="entry name" value="CYCLIC DI-GMP PHOSPHODIESTERASE PDEB"/>
    <property type="match status" value="1"/>
</dbReference>
<feature type="domain" description="EAL" evidence="3">
    <location>
        <begin position="241"/>
        <end position="495"/>
    </location>
</feature>
<organism evidence="4 5">
    <name type="scientific">Nitrosomonas aestuarii</name>
    <dbReference type="NCBI Taxonomy" id="52441"/>
    <lineage>
        <taxon>Bacteria</taxon>
        <taxon>Pseudomonadati</taxon>
        <taxon>Pseudomonadota</taxon>
        <taxon>Betaproteobacteria</taxon>
        <taxon>Nitrosomonadales</taxon>
        <taxon>Nitrosomonadaceae</taxon>
        <taxon>Nitrosomonas</taxon>
    </lineage>
</organism>
<evidence type="ECO:0000259" key="3">
    <source>
        <dbReference type="PROSITE" id="PS50883"/>
    </source>
</evidence>